<dbReference type="OrthoDB" id="63487at2"/>
<dbReference type="PANTHER" id="PTHR43190">
    <property type="entry name" value="N-ACETYL-D-GLUCOSAMINE KINASE"/>
    <property type="match status" value="1"/>
</dbReference>
<keyword evidence="2" id="KW-0418">Kinase</keyword>
<accession>A0A368YFD9</accession>
<comment type="caution">
    <text evidence="2">The sequence shown here is derived from an EMBL/GenBank/DDBJ whole genome shotgun (WGS) entry which is preliminary data.</text>
</comment>
<gene>
    <name evidence="2" type="ORF">C7476_12019</name>
</gene>
<dbReference type="AlphaFoldDB" id="A0A368YFD9"/>
<dbReference type="Proteomes" id="UP000253324">
    <property type="component" value="Unassembled WGS sequence"/>
</dbReference>
<dbReference type="GO" id="GO:0016301">
    <property type="term" value="F:kinase activity"/>
    <property type="evidence" value="ECO:0007669"/>
    <property type="project" value="UniProtKB-KW"/>
</dbReference>
<dbReference type="SUPFAM" id="SSF53067">
    <property type="entry name" value="Actin-like ATPase domain"/>
    <property type="match status" value="2"/>
</dbReference>
<dbReference type="PANTHER" id="PTHR43190:SF3">
    <property type="entry name" value="N-ACETYL-D-GLUCOSAMINE KINASE"/>
    <property type="match status" value="1"/>
</dbReference>
<reference evidence="2 3" key="1">
    <citation type="submission" date="2018-07" db="EMBL/GenBank/DDBJ databases">
        <title>Genomic Encyclopedia of Type Strains, Phase III (KMG-III): the genomes of soil and plant-associated and newly described type strains.</title>
        <authorList>
            <person name="Whitman W."/>
        </authorList>
    </citation>
    <scope>NUCLEOTIDE SEQUENCE [LARGE SCALE GENOMIC DNA]</scope>
    <source>
        <strain evidence="2 3">31-25a</strain>
    </source>
</reference>
<evidence type="ECO:0000259" key="1">
    <source>
        <dbReference type="Pfam" id="PF01869"/>
    </source>
</evidence>
<dbReference type="RefSeq" id="WP_114432404.1">
    <property type="nucleotide sequence ID" value="NZ_QPJM01000020.1"/>
</dbReference>
<dbReference type="EMBL" id="QPJM01000020">
    <property type="protein sequence ID" value="RCW78961.1"/>
    <property type="molecule type" value="Genomic_DNA"/>
</dbReference>
<keyword evidence="2" id="KW-0808">Transferase</keyword>
<keyword evidence="3" id="KW-1185">Reference proteome</keyword>
<protein>
    <submittedName>
        <fullName evidence="2">Glucosamine kinase</fullName>
    </submittedName>
</protein>
<dbReference type="Gene3D" id="3.30.420.40">
    <property type="match status" value="2"/>
</dbReference>
<proteinExistence type="predicted"/>
<organism evidence="2 3">
    <name type="scientific">Phyllobacterium bourgognense</name>
    <dbReference type="NCBI Taxonomy" id="314236"/>
    <lineage>
        <taxon>Bacteria</taxon>
        <taxon>Pseudomonadati</taxon>
        <taxon>Pseudomonadota</taxon>
        <taxon>Alphaproteobacteria</taxon>
        <taxon>Hyphomicrobiales</taxon>
        <taxon>Phyllobacteriaceae</taxon>
        <taxon>Phyllobacterium</taxon>
    </lineage>
</organism>
<sequence length="302" mass="31214">MTYLLGIDGGGTGCRAALADLSGNVLGTGKSGSANIMTDMNTARLNILDATEAAFKKAGIDAGQSKTVFAVLGLAGANVGGNGAKLEAMLPFQKSLVYSDGVIALQGALGDHDGTVVILGTGSAYVTRLGNDIRFAGGWGFKVSDLGGGARLGRDLLEETLLAYDKFHMSSPMTAAVMERFGGNPHRIVQFAHSATPSDFGTFAPTVFEYASKDDAVAVALLDKTIGQIEEGLDAIMSPVPVRLSLLGGLGAFYGPRLSPRYRAILQAPLNDALTGAVQLAARNFASSSVEARALSGHIDLF</sequence>
<evidence type="ECO:0000313" key="2">
    <source>
        <dbReference type="EMBL" id="RCW78961.1"/>
    </source>
</evidence>
<dbReference type="InterPro" id="IPR052519">
    <property type="entry name" value="Euk-type_GlcNAc_Kinase"/>
</dbReference>
<evidence type="ECO:0000313" key="3">
    <source>
        <dbReference type="Proteomes" id="UP000253324"/>
    </source>
</evidence>
<dbReference type="CDD" id="cd24082">
    <property type="entry name" value="ASKHA_NBD_GspK-like"/>
    <property type="match status" value="1"/>
</dbReference>
<name>A0A368YFD9_9HYPH</name>
<dbReference type="InterPro" id="IPR002731">
    <property type="entry name" value="ATPase_BadF"/>
</dbReference>
<feature type="domain" description="ATPase BadF/BadG/BcrA/BcrD type" evidence="1">
    <location>
        <begin position="5"/>
        <end position="243"/>
    </location>
</feature>
<dbReference type="InterPro" id="IPR043129">
    <property type="entry name" value="ATPase_NBD"/>
</dbReference>
<dbReference type="Pfam" id="PF01869">
    <property type="entry name" value="BcrAD_BadFG"/>
    <property type="match status" value="1"/>
</dbReference>